<keyword evidence="10" id="KW-0547">Nucleotide-binding</keyword>
<dbReference type="InterPro" id="IPR019734">
    <property type="entry name" value="TPR_rpt"/>
</dbReference>
<dbReference type="SMART" id="SM00028">
    <property type="entry name" value="TPR"/>
    <property type="match status" value="5"/>
</dbReference>
<evidence type="ECO:0000313" key="11">
    <source>
        <dbReference type="Proteomes" id="UP001250662"/>
    </source>
</evidence>
<dbReference type="InterPro" id="IPR005467">
    <property type="entry name" value="His_kinase_dom"/>
</dbReference>
<evidence type="ECO:0000313" key="10">
    <source>
        <dbReference type="EMBL" id="MDT0621309.1"/>
    </source>
</evidence>
<evidence type="ECO:0000256" key="7">
    <source>
        <dbReference type="SAM" id="Coils"/>
    </source>
</evidence>
<proteinExistence type="predicted"/>
<evidence type="ECO:0000256" key="1">
    <source>
        <dbReference type="ARBA" id="ARBA00000085"/>
    </source>
</evidence>
<keyword evidence="10" id="KW-0067">ATP-binding</keyword>
<evidence type="ECO:0000259" key="9">
    <source>
        <dbReference type="PROSITE" id="PS50109"/>
    </source>
</evidence>
<protein>
    <recommendedName>
        <fullName evidence="2">histidine kinase</fullName>
        <ecNumber evidence="2">2.7.13.3</ecNumber>
    </recommendedName>
</protein>
<dbReference type="Gene3D" id="1.25.40.10">
    <property type="entry name" value="Tetratricopeptide repeat domain"/>
    <property type="match status" value="2"/>
</dbReference>
<keyword evidence="3" id="KW-0597">Phosphoprotein</keyword>
<keyword evidence="11" id="KW-1185">Reference proteome</keyword>
<gene>
    <name evidence="10" type="ORF">RM520_06720</name>
</gene>
<evidence type="ECO:0000256" key="5">
    <source>
        <dbReference type="ARBA" id="ARBA00022777"/>
    </source>
</evidence>
<keyword evidence="4" id="KW-0808">Transferase</keyword>
<dbReference type="EC" id="2.7.13.3" evidence="2"/>
<dbReference type="InterPro" id="IPR036890">
    <property type="entry name" value="HATPase_C_sf"/>
</dbReference>
<evidence type="ECO:0000256" key="4">
    <source>
        <dbReference type="ARBA" id="ARBA00022679"/>
    </source>
</evidence>
<dbReference type="InterPro" id="IPR003594">
    <property type="entry name" value="HATPase_dom"/>
</dbReference>
<dbReference type="InterPro" id="IPR004358">
    <property type="entry name" value="Sig_transdc_His_kin-like_C"/>
</dbReference>
<name>A0ABU3BGP0_9FLAO</name>
<evidence type="ECO:0000256" key="6">
    <source>
        <dbReference type="ARBA" id="ARBA00023012"/>
    </source>
</evidence>
<dbReference type="InterPro" id="IPR050351">
    <property type="entry name" value="BphY/WalK/GraS-like"/>
</dbReference>
<dbReference type="Gene3D" id="3.30.565.10">
    <property type="entry name" value="Histidine kinase-like ATPase, C-terminal domain"/>
    <property type="match status" value="1"/>
</dbReference>
<evidence type="ECO:0000256" key="2">
    <source>
        <dbReference type="ARBA" id="ARBA00012438"/>
    </source>
</evidence>
<dbReference type="InterPro" id="IPR011990">
    <property type="entry name" value="TPR-like_helical_dom_sf"/>
</dbReference>
<comment type="catalytic activity">
    <reaction evidence="1">
        <text>ATP + protein L-histidine = ADP + protein N-phospho-L-histidine.</text>
        <dbReference type="EC" id="2.7.13.3"/>
    </reaction>
</comment>
<keyword evidence="8" id="KW-0472">Membrane</keyword>
<feature type="domain" description="Histidine kinase" evidence="9">
    <location>
        <begin position="440"/>
        <end position="656"/>
    </location>
</feature>
<keyword evidence="8" id="KW-1133">Transmembrane helix</keyword>
<dbReference type="PANTHER" id="PTHR45453:SF1">
    <property type="entry name" value="PHOSPHATE REGULON SENSOR PROTEIN PHOR"/>
    <property type="match status" value="1"/>
</dbReference>
<reference evidence="10 11" key="1">
    <citation type="submission" date="2023-09" db="EMBL/GenBank/DDBJ databases">
        <authorList>
            <person name="Rey-Velasco X."/>
        </authorList>
    </citation>
    <scope>NUCLEOTIDE SEQUENCE [LARGE SCALE GENOMIC DNA]</scope>
    <source>
        <strain evidence="10 11">P007</strain>
    </source>
</reference>
<evidence type="ECO:0000256" key="3">
    <source>
        <dbReference type="ARBA" id="ARBA00022553"/>
    </source>
</evidence>
<dbReference type="SUPFAM" id="SSF47384">
    <property type="entry name" value="Homodimeric domain of signal transducing histidine kinase"/>
    <property type="match status" value="1"/>
</dbReference>
<dbReference type="PRINTS" id="PR00344">
    <property type="entry name" value="BCTRLSENSOR"/>
</dbReference>
<dbReference type="Proteomes" id="UP001250662">
    <property type="component" value="Unassembled WGS sequence"/>
</dbReference>
<keyword evidence="5" id="KW-0418">Kinase</keyword>
<evidence type="ECO:0000256" key="8">
    <source>
        <dbReference type="SAM" id="Phobius"/>
    </source>
</evidence>
<dbReference type="Pfam" id="PF02518">
    <property type="entry name" value="HATPase_c"/>
    <property type="match status" value="1"/>
</dbReference>
<dbReference type="InterPro" id="IPR036097">
    <property type="entry name" value="HisK_dim/P_sf"/>
</dbReference>
<keyword evidence="7" id="KW-0175">Coiled coil</keyword>
<dbReference type="SMART" id="SM00387">
    <property type="entry name" value="HATPase_c"/>
    <property type="match status" value="1"/>
</dbReference>
<organism evidence="10 11">
    <name type="scientific">Croceitalea vernalis</name>
    <dbReference type="NCBI Taxonomy" id="3075599"/>
    <lineage>
        <taxon>Bacteria</taxon>
        <taxon>Pseudomonadati</taxon>
        <taxon>Bacteroidota</taxon>
        <taxon>Flavobacteriia</taxon>
        <taxon>Flavobacteriales</taxon>
        <taxon>Flavobacteriaceae</taxon>
        <taxon>Croceitalea</taxon>
    </lineage>
</organism>
<dbReference type="PANTHER" id="PTHR45453">
    <property type="entry name" value="PHOSPHATE REGULON SENSOR PROTEIN PHOR"/>
    <property type="match status" value="1"/>
</dbReference>
<dbReference type="SUPFAM" id="SSF48452">
    <property type="entry name" value="TPR-like"/>
    <property type="match status" value="2"/>
</dbReference>
<feature type="coiled-coil region" evidence="7">
    <location>
        <begin position="16"/>
        <end position="43"/>
    </location>
</feature>
<dbReference type="SUPFAM" id="SSF55874">
    <property type="entry name" value="ATPase domain of HSP90 chaperone/DNA topoisomerase II/histidine kinase"/>
    <property type="match status" value="1"/>
</dbReference>
<sequence length="672" mass="76887">MSKNIFIFFILLTSSVESQSITVASLEEKKNKLEQNSQFKSDTAYINTLNEIAFKVAYSDTKKMFLYATQAKELSENINYNKGFLEGKNNLADYSMFKGELDKALLQHDEILKRVNNEKLIALRSLNSKAFIYEQKSDYPSSYKTLQEGLIIAEDLENQLYRLRVKMNLGNLMAYLGSTEEALNYYRESLDFELGESSSFARAEVLANMGYSYLVINELESSIKHISEAILIFEKENIEDWLAYCYSILGRNYLKKNDLKTAYSFLQKSDSIYVKIDDPRGKSDLNITYAEYHLKQNEIKQAERTAITAYDTSKQLSYFDGQILSAEVLSTIYQKNRNNKKALEFKLLANKLNDSIERENNKNKLAILKVKNDLEIEKEREIYDYKDKLFRQKTVIFITILIISFLLIIIVLVKRNNKIQSQNNSELQKINILKDKVFTIIGHDLKAPIGTLQELLSLYGKDNITAEEFKKITPRLKENVDHSSFSLNNLLVWAQTQMKGIYSNPEHINLKSALDNTISLYKERLLKKNISLSYDISDSIAVHVDKEHLNIILRNIISNAIKYSFPNEIISLSAFEQNNEITIDICDKGVGMDSLVLDKIFKGGHPQSTLGTEKEKGTGLGLNICLELLAKNNGKLNIKSEAQVGSCFYITLPSSQNIGEIPIFNDKTHKKT</sequence>
<keyword evidence="6" id="KW-0902">Two-component regulatory system</keyword>
<feature type="transmembrane region" description="Helical" evidence="8">
    <location>
        <begin position="395"/>
        <end position="413"/>
    </location>
</feature>
<accession>A0ABU3BGP0</accession>
<comment type="caution">
    <text evidence="10">The sequence shown here is derived from an EMBL/GenBank/DDBJ whole genome shotgun (WGS) entry which is preliminary data.</text>
</comment>
<keyword evidence="8" id="KW-0812">Transmembrane</keyword>
<dbReference type="PROSITE" id="PS50109">
    <property type="entry name" value="HIS_KIN"/>
    <property type="match status" value="1"/>
</dbReference>
<dbReference type="EMBL" id="JAVRHU010000002">
    <property type="protein sequence ID" value="MDT0621309.1"/>
    <property type="molecule type" value="Genomic_DNA"/>
</dbReference>
<dbReference type="RefSeq" id="WP_311384954.1">
    <property type="nucleotide sequence ID" value="NZ_JAVRHU010000002.1"/>
</dbReference>
<dbReference type="GO" id="GO:0005524">
    <property type="term" value="F:ATP binding"/>
    <property type="evidence" value="ECO:0007669"/>
    <property type="project" value="UniProtKB-KW"/>
</dbReference>